<evidence type="ECO:0000256" key="1">
    <source>
        <dbReference type="SAM" id="SignalP"/>
    </source>
</evidence>
<protein>
    <recommendedName>
        <fullName evidence="4">Secreted protein</fullName>
    </recommendedName>
</protein>
<evidence type="ECO:0000313" key="2">
    <source>
        <dbReference type="EMBL" id="EOY20352.1"/>
    </source>
</evidence>
<dbReference type="Proteomes" id="UP000026915">
    <property type="component" value="Unassembled WGS sequence"/>
</dbReference>
<feature type="signal peptide" evidence="1">
    <location>
        <begin position="1"/>
        <end position="23"/>
    </location>
</feature>
<evidence type="ECO:0000313" key="3">
    <source>
        <dbReference type="Proteomes" id="UP000026915"/>
    </source>
</evidence>
<dbReference type="HOGENOM" id="CLU_2817649_0_0_1"/>
<feature type="chain" id="PRO_5004495927" description="Secreted protein" evidence="1">
    <location>
        <begin position="24"/>
        <end position="67"/>
    </location>
</feature>
<name>S1SI64_THECC</name>
<organism evidence="2 3">
    <name type="scientific">Theobroma cacao</name>
    <name type="common">Cacao</name>
    <name type="synonym">Cocoa</name>
    <dbReference type="NCBI Taxonomy" id="3641"/>
    <lineage>
        <taxon>Eukaryota</taxon>
        <taxon>Viridiplantae</taxon>
        <taxon>Streptophyta</taxon>
        <taxon>Embryophyta</taxon>
        <taxon>Tracheophyta</taxon>
        <taxon>Spermatophyta</taxon>
        <taxon>Magnoliopsida</taxon>
        <taxon>eudicotyledons</taxon>
        <taxon>Gunneridae</taxon>
        <taxon>Pentapetalae</taxon>
        <taxon>rosids</taxon>
        <taxon>malvids</taxon>
        <taxon>Malvales</taxon>
        <taxon>Malvaceae</taxon>
        <taxon>Byttnerioideae</taxon>
        <taxon>Theobroma</taxon>
    </lineage>
</organism>
<dbReference type="AlphaFoldDB" id="S1SI64"/>
<gene>
    <name evidence="2" type="ORF">TCM_045937</name>
</gene>
<dbReference type="EMBL" id="KE133048">
    <property type="protein sequence ID" value="EOY20352.1"/>
    <property type="molecule type" value="Genomic_DNA"/>
</dbReference>
<keyword evidence="3" id="KW-1185">Reference proteome</keyword>
<reference evidence="2 3" key="1">
    <citation type="journal article" date="2013" name="Genome Biol.">
        <title>The genome sequence of the most widely cultivated cacao type and its use to identify candidate genes regulating pod color.</title>
        <authorList>
            <person name="Motamayor J.C."/>
            <person name="Mockaitis K."/>
            <person name="Schmutz J."/>
            <person name="Haiminen N."/>
            <person name="Iii D.L."/>
            <person name="Cornejo O."/>
            <person name="Findley S.D."/>
            <person name="Zheng P."/>
            <person name="Utro F."/>
            <person name="Royaert S."/>
            <person name="Saski C."/>
            <person name="Jenkins J."/>
            <person name="Podicheti R."/>
            <person name="Zhao M."/>
            <person name="Scheffler B.E."/>
            <person name="Stack J.C."/>
            <person name="Feltus F.A."/>
            <person name="Mustiga G.M."/>
            <person name="Amores F."/>
            <person name="Phillips W."/>
            <person name="Marelli J.P."/>
            <person name="May G.D."/>
            <person name="Shapiro H."/>
            <person name="Ma J."/>
            <person name="Bustamante C.D."/>
            <person name="Schnell R.J."/>
            <person name="Main D."/>
            <person name="Gilbert D."/>
            <person name="Parida L."/>
            <person name="Kuhn D.N."/>
        </authorList>
    </citation>
    <scope>NUCLEOTIDE SEQUENCE [LARGE SCALE GENOMIC DNA]</scope>
    <source>
        <strain evidence="3">cv. Matina 1-6</strain>
    </source>
</reference>
<accession>S1SI64</accession>
<proteinExistence type="predicted"/>
<sequence>MLFSIKLLHSLHCPVQMLCCVLAQNSYNYRNECFVNYKQKQVLLLILKLAGEEKTDRREKQRQRETP</sequence>
<dbReference type="Gramene" id="EOY20352">
    <property type="protein sequence ID" value="EOY20352"/>
    <property type="gene ID" value="TCM_045937"/>
</dbReference>
<evidence type="ECO:0008006" key="4">
    <source>
        <dbReference type="Google" id="ProtNLM"/>
    </source>
</evidence>
<dbReference type="InParanoid" id="S1SI64"/>
<keyword evidence="1" id="KW-0732">Signal</keyword>